<dbReference type="RefSeq" id="WP_102754428.1">
    <property type="nucleotide sequence ID" value="NZ_CP025791.1"/>
</dbReference>
<dbReference type="InterPro" id="IPR038352">
    <property type="entry name" value="Imelysin_sf"/>
</dbReference>
<evidence type="ECO:0000313" key="11">
    <source>
        <dbReference type="Proteomes" id="UP000235826"/>
    </source>
</evidence>
<feature type="chain" id="PRO_5014791626" evidence="8">
    <location>
        <begin position="29"/>
        <end position="605"/>
    </location>
</feature>
<dbReference type="GO" id="GO:0046872">
    <property type="term" value="F:metal ion binding"/>
    <property type="evidence" value="ECO:0007669"/>
    <property type="project" value="UniProtKB-KW"/>
</dbReference>
<evidence type="ECO:0000256" key="5">
    <source>
        <dbReference type="ARBA" id="ARBA00023002"/>
    </source>
</evidence>
<gene>
    <name evidence="10" type="ORF">C1H87_03175</name>
</gene>
<dbReference type="PROSITE" id="PS51007">
    <property type="entry name" value="CYTC"/>
    <property type="match status" value="2"/>
</dbReference>
<dbReference type="GO" id="GO:0030313">
    <property type="term" value="C:cell envelope"/>
    <property type="evidence" value="ECO:0007669"/>
    <property type="project" value="UniProtKB-SubCell"/>
</dbReference>
<proteinExistence type="predicted"/>
<dbReference type="SUPFAM" id="SSF46626">
    <property type="entry name" value="Cytochrome c"/>
    <property type="match status" value="2"/>
</dbReference>
<keyword evidence="3 7" id="KW-0479">Metal-binding</keyword>
<dbReference type="EMBL" id="CP025791">
    <property type="protein sequence ID" value="AUP77769.1"/>
    <property type="molecule type" value="Genomic_DNA"/>
</dbReference>
<keyword evidence="6 7" id="KW-0408">Iron</keyword>
<dbReference type="PANTHER" id="PTHR30600">
    <property type="entry name" value="CYTOCHROME C PEROXIDASE-RELATED"/>
    <property type="match status" value="1"/>
</dbReference>
<evidence type="ECO:0000256" key="4">
    <source>
        <dbReference type="ARBA" id="ARBA00022729"/>
    </source>
</evidence>
<dbReference type="GO" id="GO:0004130">
    <property type="term" value="F:cytochrome-c peroxidase activity"/>
    <property type="evidence" value="ECO:0007669"/>
    <property type="project" value="TreeGrafter"/>
</dbReference>
<sequence length="605" mass="69347">MNNILFLIRAKAYTFSICLLLLTGTACKKEVANTKPVSISEQIENLYTTELSHCINALDSLALLKNTHDNIENYKKARLHFKSIEPILSFIDKDNYKSLNAPNILQIHEEDPTDIKIRNPFGFQVIEELLHEPQIDSLKIKETISITNSRLKLIKKNIHIDFKDHHIIWLLRNEIARIATTGITGYDSPVLSQSLQESQYAYTTLEKIITLSKDKFQSEALYQNILKAIAEAKQVLNHDFDSFDRYVFIKDHINTQLKLLVSMQKDWQVAFPFQLALSNNIISLFSAETLNADYFTDYKSDTTNLASKIAFGKTLFNDVNLSKNHDMACATCHIKEKAFTDGRRVFDDRQTRNSPTLTYATYQQAYFHDARTGSLEGQIVGVVNNHNEFNMTMDSIIVRVRKNPEYKRLLDSLYNNKRDDFNIRHSIASYVRTLSAFNSKFDRNINNQENTLTDNEIKGFNLFTGKAQCATCHFAPVFNGTIPPEYKETEMELIGVPQKNDTINATISEDLGRYYTYKTPERKHFFKTPTIRNIEKTGPYMHNGVYNTLEEIVDFYNRGGGAGIGINAELQTLPPDPLNLTQDEQNDLIAFMKTLTDNDLNETNN</sequence>
<evidence type="ECO:0000256" key="3">
    <source>
        <dbReference type="ARBA" id="ARBA00022723"/>
    </source>
</evidence>
<reference evidence="10 11" key="1">
    <citation type="submission" date="2018-01" db="EMBL/GenBank/DDBJ databases">
        <title>Complete genome sequence of Flavivirga eckloniae ECD14 isolated from seaweed Ecklonia cava.</title>
        <authorList>
            <person name="Lee J.H."/>
            <person name="Baik K.S."/>
            <person name="Seong C.N."/>
        </authorList>
    </citation>
    <scope>NUCLEOTIDE SEQUENCE [LARGE SCALE GENOMIC DNA]</scope>
    <source>
        <strain evidence="10 11">ECD14</strain>
    </source>
</reference>
<feature type="domain" description="Cytochrome c" evidence="9">
    <location>
        <begin position="454"/>
        <end position="596"/>
    </location>
</feature>
<accession>A0A2K9PL17</accession>
<dbReference type="InterPro" id="IPR051395">
    <property type="entry name" value="Cytochrome_c_Peroxidase/MauG"/>
</dbReference>
<evidence type="ECO:0000256" key="1">
    <source>
        <dbReference type="ARBA" id="ARBA00004196"/>
    </source>
</evidence>
<dbReference type="InterPro" id="IPR009056">
    <property type="entry name" value="Cyt_c-like_dom"/>
</dbReference>
<keyword evidence="11" id="KW-1185">Reference proteome</keyword>
<evidence type="ECO:0000256" key="8">
    <source>
        <dbReference type="SAM" id="SignalP"/>
    </source>
</evidence>
<evidence type="ECO:0000256" key="2">
    <source>
        <dbReference type="ARBA" id="ARBA00022617"/>
    </source>
</evidence>
<dbReference type="InterPro" id="IPR004852">
    <property type="entry name" value="Di-haem_cyt_c_peroxidsae"/>
</dbReference>
<dbReference type="Gene3D" id="1.10.760.10">
    <property type="entry name" value="Cytochrome c-like domain"/>
    <property type="match status" value="2"/>
</dbReference>
<dbReference type="Pfam" id="PF03150">
    <property type="entry name" value="CCP_MauG"/>
    <property type="match status" value="1"/>
</dbReference>
<evidence type="ECO:0000256" key="6">
    <source>
        <dbReference type="ARBA" id="ARBA00023004"/>
    </source>
</evidence>
<comment type="subcellular location">
    <subcellularLocation>
        <location evidence="1">Cell envelope</location>
    </subcellularLocation>
</comment>
<dbReference type="GO" id="GO:0009055">
    <property type="term" value="F:electron transfer activity"/>
    <property type="evidence" value="ECO:0007669"/>
    <property type="project" value="InterPro"/>
</dbReference>
<dbReference type="Gene3D" id="1.20.1420.20">
    <property type="entry name" value="M75 peptidase, HXXE motif"/>
    <property type="match status" value="1"/>
</dbReference>
<feature type="signal peptide" evidence="8">
    <location>
        <begin position="1"/>
        <end position="28"/>
    </location>
</feature>
<dbReference type="OrthoDB" id="9805202at2"/>
<dbReference type="Proteomes" id="UP000235826">
    <property type="component" value="Chromosome"/>
</dbReference>
<name>A0A2K9PL17_9FLAO</name>
<evidence type="ECO:0000256" key="7">
    <source>
        <dbReference type="PROSITE-ProRule" id="PRU00433"/>
    </source>
</evidence>
<feature type="domain" description="Cytochrome c" evidence="9">
    <location>
        <begin position="307"/>
        <end position="435"/>
    </location>
</feature>
<dbReference type="GO" id="GO:0020037">
    <property type="term" value="F:heme binding"/>
    <property type="evidence" value="ECO:0007669"/>
    <property type="project" value="InterPro"/>
</dbReference>
<protein>
    <submittedName>
        <fullName evidence="10">Methylamine utilization protein</fullName>
    </submittedName>
</protein>
<dbReference type="PANTHER" id="PTHR30600:SF10">
    <property type="entry name" value="BLL6722 PROTEIN"/>
    <property type="match status" value="1"/>
</dbReference>
<evidence type="ECO:0000313" key="10">
    <source>
        <dbReference type="EMBL" id="AUP77769.1"/>
    </source>
</evidence>
<dbReference type="KEGG" id="fek:C1H87_03175"/>
<organism evidence="10 11">
    <name type="scientific">Flavivirga eckloniae</name>
    <dbReference type="NCBI Taxonomy" id="1803846"/>
    <lineage>
        <taxon>Bacteria</taxon>
        <taxon>Pseudomonadati</taxon>
        <taxon>Bacteroidota</taxon>
        <taxon>Flavobacteriia</taxon>
        <taxon>Flavobacteriales</taxon>
        <taxon>Flavobacteriaceae</taxon>
        <taxon>Flavivirga</taxon>
    </lineage>
</organism>
<keyword evidence="5" id="KW-0560">Oxidoreductase</keyword>
<evidence type="ECO:0000259" key="9">
    <source>
        <dbReference type="PROSITE" id="PS51007"/>
    </source>
</evidence>
<dbReference type="InterPro" id="IPR036909">
    <property type="entry name" value="Cyt_c-like_dom_sf"/>
</dbReference>
<dbReference type="AlphaFoldDB" id="A0A2K9PL17"/>
<keyword evidence="4 8" id="KW-0732">Signal</keyword>
<keyword evidence="2 7" id="KW-0349">Heme</keyword>